<accession>A0AC35TPM4</accession>
<proteinExistence type="predicted"/>
<organism evidence="1 2">
    <name type="scientific">Rhabditophanes sp. KR3021</name>
    <dbReference type="NCBI Taxonomy" id="114890"/>
    <lineage>
        <taxon>Eukaryota</taxon>
        <taxon>Metazoa</taxon>
        <taxon>Ecdysozoa</taxon>
        <taxon>Nematoda</taxon>
        <taxon>Chromadorea</taxon>
        <taxon>Rhabditida</taxon>
        <taxon>Tylenchina</taxon>
        <taxon>Panagrolaimomorpha</taxon>
        <taxon>Strongyloidoidea</taxon>
        <taxon>Alloionematidae</taxon>
        <taxon>Rhabditophanes</taxon>
    </lineage>
</organism>
<dbReference type="WBParaSite" id="RSKR_0000299350.1">
    <property type="protein sequence ID" value="RSKR_0000299350.1"/>
    <property type="gene ID" value="RSKR_0000299350"/>
</dbReference>
<name>A0AC35TPM4_9BILA</name>
<sequence length="78" mass="9000">MKIEFTQFLQQFAPLFVFNHKPAATEQLEPKPLSSLKIFNIFRRIVDPSLISNDWSSTSVICFGICELEIRNLSARIN</sequence>
<evidence type="ECO:0000313" key="2">
    <source>
        <dbReference type="WBParaSite" id="RSKR_0000299350.1"/>
    </source>
</evidence>
<dbReference type="Proteomes" id="UP000095286">
    <property type="component" value="Unplaced"/>
</dbReference>
<protein>
    <submittedName>
        <fullName evidence="2">Uncharacterized protein</fullName>
    </submittedName>
</protein>
<evidence type="ECO:0000313" key="1">
    <source>
        <dbReference type="Proteomes" id="UP000095286"/>
    </source>
</evidence>
<reference evidence="2" key="1">
    <citation type="submission" date="2016-11" db="UniProtKB">
        <authorList>
            <consortium name="WormBaseParasite"/>
        </authorList>
    </citation>
    <scope>IDENTIFICATION</scope>
    <source>
        <strain evidence="2">KR3021</strain>
    </source>
</reference>